<evidence type="ECO:0000313" key="1">
    <source>
        <dbReference type="EMBL" id="KAK9913433.1"/>
    </source>
</evidence>
<protein>
    <submittedName>
        <fullName evidence="1">Uncharacterized protein</fullName>
    </submittedName>
</protein>
<dbReference type="AlphaFoldDB" id="A0AAW1W3M7"/>
<accession>A0AAW1W3M7</accession>
<proteinExistence type="predicted"/>
<reference evidence="1 2" key="1">
    <citation type="journal article" date="2023" name="G3 (Bethesda)">
        <title>A chromosome-length genome assembly and annotation of blackberry (Rubus argutus, cv. 'Hillquist').</title>
        <authorList>
            <person name="Bruna T."/>
            <person name="Aryal R."/>
            <person name="Dudchenko O."/>
            <person name="Sargent D.J."/>
            <person name="Mead D."/>
            <person name="Buti M."/>
            <person name="Cavallini A."/>
            <person name="Hytonen T."/>
            <person name="Andres J."/>
            <person name="Pham M."/>
            <person name="Weisz D."/>
            <person name="Mascagni F."/>
            <person name="Usai G."/>
            <person name="Natali L."/>
            <person name="Bassil N."/>
            <person name="Fernandez G.E."/>
            <person name="Lomsadze A."/>
            <person name="Armour M."/>
            <person name="Olukolu B."/>
            <person name="Poorten T."/>
            <person name="Britton C."/>
            <person name="Davik J."/>
            <person name="Ashrafi H."/>
            <person name="Aiden E.L."/>
            <person name="Borodovsky M."/>
            <person name="Worthington M."/>
        </authorList>
    </citation>
    <scope>NUCLEOTIDE SEQUENCE [LARGE SCALE GENOMIC DNA]</scope>
    <source>
        <strain evidence="1">PI 553951</strain>
    </source>
</reference>
<comment type="caution">
    <text evidence="1">The sequence shown here is derived from an EMBL/GenBank/DDBJ whole genome shotgun (WGS) entry which is preliminary data.</text>
</comment>
<organism evidence="1 2">
    <name type="scientific">Rubus argutus</name>
    <name type="common">Southern blackberry</name>
    <dbReference type="NCBI Taxonomy" id="59490"/>
    <lineage>
        <taxon>Eukaryota</taxon>
        <taxon>Viridiplantae</taxon>
        <taxon>Streptophyta</taxon>
        <taxon>Embryophyta</taxon>
        <taxon>Tracheophyta</taxon>
        <taxon>Spermatophyta</taxon>
        <taxon>Magnoliopsida</taxon>
        <taxon>eudicotyledons</taxon>
        <taxon>Gunneridae</taxon>
        <taxon>Pentapetalae</taxon>
        <taxon>rosids</taxon>
        <taxon>fabids</taxon>
        <taxon>Rosales</taxon>
        <taxon>Rosaceae</taxon>
        <taxon>Rosoideae</taxon>
        <taxon>Rosoideae incertae sedis</taxon>
        <taxon>Rubus</taxon>
    </lineage>
</organism>
<dbReference type="EMBL" id="JBEDUW010000007">
    <property type="protein sequence ID" value="KAK9913433.1"/>
    <property type="molecule type" value="Genomic_DNA"/>
</dbReference>
<name>A0AAW1W3M7_RUBAR</name>
<gene>
    <name evidence="1" type="ORF">M0R45_037250</name>
</gene>
<keyword evidence="2" id="KW-1185">Reference proteome</keyword>
<dbReference type="Proteomes" id="UP001457282">
    <property type="component" value="Unassembled WGS sequence"/>
</dbReference>
<evidence type="ECO:0000313" key="2">
    <source>
        <dbReference type="Proteomes" id="UP001457282"/>
    </source>
</evidence>
<sequence>MLTSFSNYRTKLDCYYVVAKRSRRKPCCKLCVLVDDMVRDLKGLNMEPKPSTWTPEHHKRVVDAVTKLDALDVAKPMEKLAIAVLRVMEEERRQGLLWILTKHLRRLSDLREELKRPLLKQR</sequence>